<dbReference type="InterPro" id="IPR036921">
    <property type="entry name" value="PurM-like_N_sf"/>
</dbReference>
<accession>D2RDT5</accession>
<evidence type="ECO:0000259" key="3">
    <source>
        <dbReference type="Pfam" id="PF02769"/>
    </source>
</evidence>
<reference evidence="4 5" key="1">
    <citation type="journal article" date="2010" name="Stand. Genomic Sci.">
        <title>Complete genome sequence of Archaeoglobus profundus type strain (AV18).</title>
        <authorList>
            <person name="von Jan M."/>
            <person name="Lapidus A."/>
            <person name="Del Rio T.G."/>
            <person name="Copeland A."/>
            <person name="Tice H."/>
            <person name="Cheng J.F."/>
            <person name="Lucas S."/>
            <person name="Chen F."/>
            <person name="Nolan M."/>
            <person name="Goodwin L."/>
            <person name="Han C."/>
            <person name="Pitluck S."/>
            <person name="Liolios K."/>
            <person name="Ivanova N."/>
            <person name="Mavromatis K."/>
            <person name="Ovchinnikova G."/>
            <person name="Chertkov O."/>
            <person name="Pati A."/>
            <person name="Chen A."/>
            <person name="Palaniappan K."/>
            <person name="Land M."/>
            <person name="Hauser L."/>
            <person name="Chang Y.J."/>
            <person name="Jeffries C.D."/>
            <person name="Saunders E."/>
            <person name="Brettin T."/>
            <person name="Detter J.C."/>
            <person name="Chain P."/>
            <person name="Eichinger K."/>
            <person name="Huber H."/>
            <person name="Spring S."/>
            <person name="Rohde M."/>
            <person name="Goker M."/>
            <person name="Wirth R."/>
            <person name="Woyke T."/>
            <person name="Bristow J."/>
            <person name="Eisen J.A."/>
            <person name="Markowitz V."/>
            <person name="Hugenholtz P."/>
            <person name="Kyrpides N.C."/>
            <person name="Klenk H.P."/>
        </authorList>
    </citation>
    <scope>NUCLEOTIDE SEQUENCE [LARGE SCALE GENOMIC DNA]</scope>
    <source>
        <strain evidence="5">DSM 5631 / JCM 9629 / NBRC 100127 / Av18</strain>
    </source>
</reference>
<organism evidence="4 5">
    <name type="scientific">Archaeoglobus profundus (strain DSM 5631 / JCM 9629 / NBRC 100127 / Av18)</name>
    <dbReference type="NCBI Taxonomy" id="572546"/>
    <lineage>
        <taxon>Archaea</taxon>
        <taxon>Methanobacteriati</taxon>
        <taxon>Methanobacteriota</taxon>
        <taxon>Archaeoglobi</taxon>
        <taxon>Archaeoglobales</taxon>
        <taxon>Archaeoglobaceae</taxon>
        <taxon>Archaeoglobus</taxon>
    </lineage>
</organism>
<dbReference type="InterPro" id="IPR016188">
    <property type="entry name" value="PurM-like_N"/>
</dbReference>
<dbReference type="eggNOG" id="arCOG00636">
    <property type="taxonomic scope" value="Archaea"/>
</dbReference>
<dbReference type="AlphaFoldDB" id="D2RDT5"/>
<dbReference type="Pfam" id="PF00586">
    <property type="entry name" value="AIRS"/>
    <property type="match status" value="1"/>
</dbReference>
<dbReference type="InterPro" id="IPR010918">
    <property type="entry name" value="PurM-like_C_dom"/>
</dbReference>
<feature type="domain" description="PurM-like N-terminal" evidence="2">
    <location>
        <begin position="46"/>
        <end position="145"/>
    </location>
</feature>
<dbReference type="GeneID" id="8739909"/>
<keyword evidence="5" id="KW-1185">Reference proteome</keyword>
<dbReference type="KEGG" id="apo:Arcpr_1227"/>
<dbReference type="OrthoDB" id="31494at2157"/>
<sequence>MLIRREDGAGGKYMAEFLKKHIISRFGDNRLGEISLADMDDSSDFDGYVFTTDSYVVSPPIFRGGSIGSLAVCGTANDLAVMGAKPYAMSLALIIQEGFKVSDFEKIMNDVERWVKELDVKLITGDTKVVSANVEIIANTSGIGIRNSALDHNISVVKEYRDYPYNWVRDCGLREGDAIIVSGCVADHAVAIMLSREFDFDIDVQSDVYPVWLFVKEALEVGGITAMKDPTRGGLANALNELAEKSGVGIYIEEERIPIREEVKGFCEVLGLDPLSMANEGKVVMGVVEDMAEDVLKALHKAGQKYAEIIGYATSEFEEVVVETEIGTKKVLPPPTADPIPRVC</sequence>
<protein>
    <submittedName>
        <fullName evidence="4">Hydrogenase expression/formation protein HypE</fullName>
    </submittedName>
</protein>
<proteinExistence type="inferred from homology"/>
<dbReference type="Gene3D" id="3.90.650.10">
    <property type="entry name" value="PurM-like C-terminal domain"/>
    <property type="match status" value="1"/>
</dbReference>
<gene>
    <name evidence="4" type="ordered locus">Arcpr_1227</name>
</gene>
<dbReference type="PANTHER" id="PTHR30303">
    <property type="entry name" value="HYDROGENASE ISOENZYMES FORMATION PROTEIN HYPE"/>
    <property type="match status" value="1"/>
</dbReference>
<dbReference type="Gene3D" id="3.30.1330.10">
    <property type="entry name" value="PurM-like, N-terminal domain"/>
    <property type="match status" value="1"/>
</dbReference>
<feature type="domain" description="PurM-like C-terminal" evidence="3">
    <location>
        <begin position="174"/>
        <end position="321"/>
    </location>
</feature>
<dbReference type="NCBIfam" id="TIGR02124">
    <property type="entry name" value="hypE"/>
    <property type="match status" value="1"/>
</dbReference>
<dbReference type="EMBL" id="CP001857">
    <property type="protein sequence ID" value="ADB58279.1"/>
    <property type="molecule type" value="Genomic_DNA"/>
</dbReference>
<evidence type="ECO:0000313" key="5">
    <source>
        <dbReference type="Proteomes" id="UP000001901"/>
    </source>
</evidence>
<dbReference type="GO" id="GO:0051604">
    <property type="term" value="P:protein maturation"/>
    <property type="evidence" value="ECO:0007669"/>
    <property type="project" value="TreeGrafter"/>
</dbReference>
<dbReference type="SUPFAM" id="SSF56042">
    <property type="entry name" value="PurM C-terminal domain-like"/>
    <property type="match status" value="1"/>
</dbReference>
<dbReference type="InterPro" id="IPR036676">
    <property type="entry name" value="PurM-like_C_sf"/>
</dbReference>
<dbReference type="HOGENOM" id="CLU_049733_0_0_2"/>
<evidence type="ECO:0000259" key="2">
    <source>
        <dbReference type="Pfam" id="PF00586"/>
    </source>
</evidence>
<dbReference type="PIRSF" id="PIRSF005644">
    <property type="entry name" value="Hdrgns_mtr_HypE"/>
    <property type="match status" value="1"/>
</dbReference>
<dbReference type="PaxDb" id="572546-Arcpr_1227"/>
<dbReference type="Proteomes" id="UP000001901">
    <property type="component" value="Chromosome"/>
</dbReference>
<evidence type="ECO:0000313" key="4">
    <source>
        <dbReference type="EMBL" id="ADB58279.1"/>
    </source>
</evidence>
<dbReference type="SUPFAM" id="SSF55326">
    <property type="entry name" value="PurM N-terminal domain-like"/>
    <property type="match status" value="1"/>
</dbReference>
<dbReference type="InterPro" id="IPR011854">
    <property type="entry name" value="HypE"/>
</dbReference>
<dbReference type="RefSeq" id="WP_012940615.1">
    <property type="nucleotide sequence ID" value="NC_013741.1"/>
</dbReference>
<name>D2RDT5_ARCPA</name>
<dbReference type="STRING" id="572546.Arcpr_1227"/>
<comment type="similarity">
    <text evidence="1">Belongs to the HypE family.</text>
</comment>
<dbReference type="Pfam" id="PF02769">
    <property type="entry name" value="AIRS_C"/>
    <property type="match status" value="1"/>
</dbReference>
<evidence type="ECO:0000256" key="1">
    <source>
        <dbReference type="ARBA" id="ARBA00006243"/>
    </source>
</evidence>
<dbReference type="PANTHER" id="PTHR30303:SF0">
    <property type="entry name" value="CARBAMOYL DEHYDRATASE HYPE"/>
    <property type="match status" value="1"/>
</dbReference>